<keyword evidence="3" id="KW-1185">Reference proteome</keyword>
<feature type="compositionally biased region" description="Low complexity" evidence="1">
    <location>
        <begin position="29"/>
        <end position="45"/>
    </location>
</feature>
<feature type="region of interest" description="Disordered" evidence="1">
    <location>
        <begin position="1"/>
        <end position="89"/>
    </location>
</feature>
<organism evidence="2 3">
    <name type="scientific">Phaseolus vulgaris</name>
    <name type="common">Kidney bean</name>
    <name type="synonym">French bean</name>
    <dbReference type="NCBI Taxonomy" id="3885"/>
    <lineage>
        <taxon>Eukaryota</taxon>
        <taxon>Viridiplantae</taxon>
        <taxon>Streptophyta</taxon>
        <taxon>Embryophyta</taxon>
        <taxon>Tracheophyta</taxon>
        <taxon>Spermatophyta</taxon>
        <taxon>Magnoliopsida</taxon>
        <taxon>eudicotyledons</taxon>
        <taxon>Gunneridae</taxon>
        <taxon>Pentapetalae</taxon>
        <taxon>rosids</taxon>
        <taxon>fabids</taxon>
        <taxon>Fabales</taxon>
        <taxon>Fabaceae</taxon>
        <taxon>Papilionoideae</taxon>
        <taxon>50 kb inversion clade</taxon>
        <taxon>NPAAA clade</taxon>
        <taxon>indigoferoid/millettioid clade</taxon>
        <taxon>Phaseoleae</taxon>
        <taxon>Phaseolus</taxon>
    </lineage>
</organism>
<protein>
    <submittedName>
        <fullName evidence="2">Uncharacterized protein</fullName>
    </submittedName>
</protein>
<dbReference type="AlphaFoldDB" id="V7CPU4"/>
<dbReference type="EMBL" id="CM002289">
    <property type="protein sequence ID" value="ESW32212.1"/>
    <property type="molecule type" value="Genomic_DNA"/>
</dbReference>
<proteinExistence type="predicted"/>
<evidence type="ECO:0000313" key="2">
    <source>
        <dbReference type="EMBL" id="ESW32212.1"/>
    </source>
</evidence>
<sequence>MNSGRPSIDDMDSGMNPRLSTGSDFDNRSYGSSCSGAKSSAGAEAKTGEFRSKEKVKRKGERSCDLIGGRGKEVAGNSDQAIEQAKHKP</sequence>
<reference evidence="3" key="1">
    <citation type="journal article" date="2014" name="Nat. Genet.">
        <title>A reference genome for common bean and genome-wide analysis of dual domestications.</title>
        <authorList>
            <person name="Schmutz J."/>
            <person name="McClean P.E."/>
            <person name="Mamidi S."/>
            <person name="Wu G.A."/>
            <person name="Cannon S.B."/>
            <person name="Grimwood J."/>
            <person name="Jenkins J."/>
            <person name="Shu S."/>
            <person name="Song Q."/>
            <person name="Chavarro C."/>
            <person name="Torres-Torres M."/>
            <person name="Geffroy V."/>
            <person name="Moghaddam S.M."/>
            <person name="Gao D."/>
            <person name="Abernathy B."/>
            <person name="Barry K."/>
            <person name="Blair M."/>
            <person name="Brick M.A."/>
            <person name="Chovatia M."/>
            <person name="Gepts P."/>
            <person name="Goodstein D.M."/>
            <person name="Gonzales M."/>
            <person name="Hellsten U."/>
            <person name="Hyten D.L."/>
            <person name="Jia G."/>
            <person name="Kelly J.D."/>
            <person name="Kudrna D."/>
            <person name="Lee R."/>
            <person name="Richard M.M."/>
            <person name="Miklas P.N."/>
            <person name="Osorno J.M."/>
            <person name="Rodrigues J."/>
            <person name="Thareau V."/>
            <person name="Urrea C.A."/>
            <person name="Wang M."/>
            <person name="Yu Y."/>
            <person name="Zhang M."/>
            <person name="Wing R.A."/>
            <person name="Cregan P.B."/>
            <person name="Rokhsar D.S."/>
            <person name="Jackson S.A."/>
        </authorList>
    </citation>
    <scope>NUCLEOTIDE SEQUENCE [LARGE SCALE GENOMIC DNA]</scope>
    <source>
        <strain evidence="3">cv. G19833</strain>
    </source>
</reference>
<dbReference type="Proteomes" id="UP000000226">
    <property type="component" value="Chromosome 2"/>
</dbReference>
<gene>
    <name evidence="2" type="ORF">PHAVU_002G302800g</name>
</gene>
<evidence type="ECO:0000313" key="3">
    <source>
        <dbReference type="Proteomes" id="UP000000226"/>
    </source>
</evidence>
<accession>V7CPU4</accession>
<evidence type="ECO:0000256" key="1">
    <source>
        <dbReference type="SAM" id="MobiDB-lite"/>
    </source>
</evidence>
<dbReference type="Gramene" id="ESW32212">
    <property type="protein sequence ID" value="ESW32212"/>
    <property type="gene ID" value="PHAVU_002G302800g"/>
</dbReference>
<name>V7CPU4_PHAVU</name>